<name>A0A1H3CI27_9PSEU</name>
<gene>
    <name evidence="2" type="ORF">SAMN05216215_101240</name>
</gene>
<keyword evidence="3" id="KW-1185">Reference proteome</keyword>
<organism evidence="2 3">
    <name type="scientific">Saccharopolyspora shandongensis</name>
    <dbReference type="NCBI Taxonomy" id="418495"/>
    <lineage>
        <taxon>Bacteria</taxon>
        <taxon>Bacillati</taxon>
        <taxon>Actinomycetota</taxon>
        <taxon>Actinomycetes</taxon>
        <taxon>Pseudonocardiales</taxon>
        <taxon>Pseudonocardiaceae</taxon>
        <taxon>Saccharopolyspora</taxon>
    </lineage>
</organism>
<dbReference type="RefSeq" id="WP_093265842.1">
    <property type="nucleotide sequence ID" value="NZ_FNOK01000012.1"/>
</dbReference>
<dbReference type="InterPro" id="IPR013974">
    <property type="entry name" value="SAF"/>
</dbReference>
<dbReference type="OrthoDB" id="4808509at2"/>
<proteinExistence type="predicted"/>
<dbReference type="Pfam" id="PF08666">
    <property type="entry name" value="SAF"/>
    <property type="match status" value="1"/>
</dbReference>
<sequence length="216" mass="22266">MAPKDRLNPTALHRIGTLFLGRPGFRLHALRRVAAVALLLLAAGLAVQPRHGPPESRVAVLVAARDLAPGRVLSKADVARRELPADLVPDGALRDIATAEGRVLGSAARNGEPLTDARFNGPAVASGGGGTAAAPVRLADPEVADFLVPGRRVDLVTNLTRSGAASVLAEDVRVVAVQAPQGHREQGRLIFVGLPEQAAATVAAAALSQSVTVTLR</sequence>
<dbReference type="CDD" id="cd11614">
    <property type="entry name" value="SAF_CpaB_FlgA_like"/>
    <property type="match status" value="1"/>
</dbReference>
<evidence type="ECO:0000259" key="1">
    <source>
        <dbReference type="SMART" id="SM00858"/>
    </source>
</evidence>
<protein>
    <submittedName>
        <fullName evidence="2">Flp pilus assembly protein CpaB</fullName>
    </submittedName>
</protein>
<evidence type="ECO:0000313" key="2">
    <source>
        <dbReference type="EMBL" id="SDX53807.1"/>
    </source>
</evidence>
<accession>A0A1H3CI27</accession>
<dbReference type="EMBL" id="FNOK01000012">
    <property type="protein sequence ID" value="SDX53807.1"/>
    <property type="molecule type" value="Genomic_DNA"/>
</dbReference>
<evidence type="ECO:0000313" key="3">
    <source>
        <dbReference type="Proteomes" id="UP000199529"/>
    </source>
</evidence>
<reference evidence="3" key="1">
    <citation type="submission" date="2016-10" db="EMBL/GenBank/DDBJ databases">
        <authorList>
            <person name="Varghese N."/>
            <person name="Submissions S."/>
        </authorList>
    </citation>
    <scope>NUCLEOTIDE SEQUENCE [LARGE SCALE GENOMIC DNA]</scope>
    <source>
        <strain evidence="3">CGMCC 4.3530</strain>
    </source>
</reference>
<dbReference type="AlphaFoldDB" id="A0A1H3CI27"/>
<dbReference type="STRING" id="418495.SAMN05216215_101240"/>
<feature type="domain" description="SAF" evidence="1">
    <location>
        <begin position="58"/>
        <end position="120"/>
    </location>
</feature>
<dbReference type="Proteomes" id="UP000199529">
    <property type="component" value="Unassembled WGS sequence"/>
</dbReference>
<dbReference type="SMART" id="SM00858">
    <property type="entry name" value="SAF"/>
    <property type="match status" value="1"/>
</dbReference>